<organism evidence="2 3">
    <name type="scientific">Anisodus tanguticus</name>
    <dbReference type="NCBI Taxonomy" id="243964"/>
    <lineage>
        <taxon>Eukaryota</taxon>
        <taxon>Viridiplantae</taxon>
        <taxon>Streptophyta</taxon>
        <taxon>Embryophyta</taxon>
        <taxon>Tracheophyta</taxon>
        <taxon>Spermatophyta</taxon>
        <taxon>Magnoliopsida</taxon>
        <taxon>eudicotyledons</taxon>
        <taxon>Gunneridae</taxon>
        <taxon>Pentapetalae</taxon>
        <taxon>asterids</taxon>
        <taxon>lamiids</taxon>
        <taxon>Solanales</taxon>
        <taxon>Solanaceae</taxon>
        <taxon>Solanoideae</taxon>
        <taxon>Hyoscyameae</taxon>
        <taxon>Anisodus</taxon>
    </lineage>
</organism>
<sequence length="409" mass="45481">MRTTMLLPEILHGCSNYHLLSLAVLLLLVAIDASHVAIKDFRAEVVDEAGEPVPLYETYLHHWVVVRYYQRKKDEFNTSDIIVGGNSGICDVVLNQHFGLGSETRKTATYVPDPYGIEIGNPKEVPDRFEERWVLNLHAIDTRGVEDRLGCTECKCDLYNVTKDDHGRVIEPDYIGSLRCCYDQTRCKLKDGFKGSKKGFYLKYTVKYIDWDASIVPVKIYIFDVTDRWKKLENSTAKAKHPCQIEYSVEPCSSAGANVGCTDTKKLSVPFPIGGDVIYGVAHQHAGGAGSTLHGEDGREICSSHPIYGKGKEPGDEAGYVVGMSTCYPKPGSIKIMEGETVTLLTNYSSARRHTGVMSLFYLLVAETSPKANSIPNSTDRFGVGLLVLAAVFYQRRKKREEGYDSIVI</sequence>
<gene>
    <name evidence="2" type="ORF">RND71_027771</name>
</gene>
<protein>
    <submittedName>
        <fullName evidence="2">Uncharacterized protein</fullName>
    </submittedName>
</protein>
<accession>A0AAE1V0X5</accession>
<dbReference type="PANTHER" id="PTHR33390:SF9">
    <property type="entry name" value="STRESS UP-REGULATED NOD 19 PROTEIN"/>
    <property type="match status" value="1"/>
</dbReference>
<feature type="signal peptide" evidence="1">
    <location>
        <begin position="1"/>
        <end position="33"/>
    </location>
</feature>
<dbReference type="EMBL" id="JAVYJV010000015">
    <property type="protein sequence ID" value="KAK4352253.1"/>
    <property type="molecule type" value="Genomic_DNA"/>
</dbReference>
<comment type="caution">
    <text evidence="2">The sequence shown here is derived from an EMBL/GenBank/DDBJ whole genome shotgun (WGS) entry which is preliminary data.</text>
</comment>
<dbReference type="PANTHER" id="PTHR33390">
    <property type="entry name" value="STRESS UP-REGULATED NOD 19 PROTEIN"/>
    <property type="match status" value="1"/>
</dbReference>
<dbReference type="InterPro" id="IPR011692">
    <property type="entry name" value="Stress_up-reg_Nod19"/>
</dbReference>
<feature type="chain" id="PRO_5042148757" evidence="1">
    <location>
        <begin position="34"/>
        <end position="409"/>
    </location>
</feature>
<keyword evidence="3" id="KW-1185">Reference proteome</keyword>
<dbReference type="Proteomes" id="UP001291623">
    <property type="component" value="Unassembled WGS sequence"/>
</dbReference>
<evidence type="ECO:0000313" key="2">
    <source>
        <dbReference type="EMBL" id="KAK4352253.1"/>
    </source>
</evidence>
<dbReference type="Pfam" id="PF07712">
    <property type="entry name" value="SURNod19"/>
    <property type="match status" value="1"/>
</dbReference>
<proteinExistence type="predicted"/>
<reference evidence="2" key="1">
    <citation type="submission" date="2023-12" db="EMBL/GenBank/DDBJ databases">
        <title>Genome assembly of Anisodus tanguticus.</title>
        <authorList>
            <person name="Wang Y.-J."/>
        </authorList>
    </citation>
    <scope>NUCLEOTIDE SEQUENCE</scope>
    <source>
        <strain evidence="2">KB-2021</strain>
        <tissue evidence="2">Leaf</tissue>
    </source>
</reference>
<evidence type="ECO:0000256" key="1">
    <source>
        <dbReference type="SAM" id="SignalP"/>
    </source>
</evidence>
<keyword evidence="1" id="KW-0732">Signal</keyword>
<dbReference type="AlphaFoldDB" id="A0AAE1V0X5"/>
<evidence type="ECO:0000313" key="3">
    <source>
        <dbReference type="Proteomes" id="UP001291623"/>
    </source>
</evidence>
<name>A0AAE1V0X5_9SOLA</name>